<evidence type="ECO:0000313" key="3">
    <source>
        <dbReference type="EMBL" id="KAF6163440.1"/>
    </source>
</evidence>
<dbReference type="InterPro" id="IPR044824">
    <property type="entry name" value="MAIN-like"/>
</dbReference>
<dbReference type="Proteomes" id="UP000541444">
    <property type="component" value="Unassembled WGS sequence"/>
</dbReference>
<protein>
    <recommendedName>
        <fullName evidence="2">Aminotransferase-like plant mobile domain-containing protein</fullName>
    </recommendedName>
</protein>
<dbReference type="Pfam" id="PF10536">
    <property type="entry name" value="PMD"/>
    <property type="match status" value="1"/>
</dbReference>
<evidence type="ECO:0000259" key="2">
    <source>
        <dbReference type="Pfam" id="PF10536"/>
    </source>
</evidence>
<reference evidence="3 4" key="1">
    <citation type="journal article" date="2020" name="IScience">
        <title>Genome Sequencing of the Endangered Kingdonia uniflora (Circaeasteraceae, Ranunculales) Reveals Potential Mechanisms of Evolutionary Specialization.</title>
        <authorList>
            <person name="Sun Y."/>
            <person name="Deng T."/>
            <person name="Zhang A."/>
            <person name="Moore M.J."/>
            <person name="Landis J.B."/>
            <person name="Lin N."/>
            <person name="Zhang H."/>
            <person name="Zhang X."/>
            <person name="Huang J."/>
            <person name="Zhang X."/>
            <person name="Sun H."/>
            <person name="Wang H."/>
        </authorList>
    </citation>
    <scope>NUCLEOTIDE SEQUENCE [LARGE SCALE GENOMIC DNA]</scope>
    <source>
        <strain evidence="3">TB1705</strain>
        <tissue evidence="3">Leaf</tissue>
    </source>
</reference>
<comment type="caution">
    <text evidence="3">The sequence shown here is derived from an EMBL/GenBank/DDBJ whole genome shotgun (WGS) entry which is preliminary data.</text>
</comment>
<dbReference type="AlphaFoldDB" id="A0A7J7N8U7"/>
<feature type="domain" description="Aminotransferase-like plant mobile" evidence="2">
    <location>
        <begin position="46"/>
        <end position="174"/>
    </location>
</feature>
<feature type="region of interest" description="Disordered" evidence="1">
    <location>
        <begin position="1"/>
        <end position="31"/>
    </location>
</feature>
<accession>A0A7J7N8U7</accession>
<dbReference type="InterPro" id="IPR019557">
    <property type="entry name" value="AminoTfrase-like_pln_mobile"/>
</dbReference>
<dbReference type="EMBL" id="JACGCM010000981">
    <property type="protein sequence ID" value="KAF6163440.1"/>
    <property type="molecule type" value="Genomic_DNA"/>
</dbReference>
<evidence type="ECO:0000313" key="4">
    <source>
        <dbReference type="Proteomes" id="UP000541444"/>
    </source>
</evidence>
<organism evidence="3 4">
    <name type="scientific">Kingdonia uniflora</name>
    <dbReference type="NCBI Taxonomy" id="39325"/>
    <lineage>
        <taxon>Eukaryota</taxon>
        <taxon>Viridiplantae</taxon>
        <taxon>Streptophyta</taxon>
        <taxon>Embryophyta</taxon>
        <taxon>Tracheophyta</taxon>
        <taxon>Spermatophyta</taxon>
        <taxon>Magnoliopsida</taxon>
        <taxon>Ranunculales</taxon>
        <taxon>Circaeasteraceae</taxon>
        <taxon>Kingdonia</taxon>
    </lineage>
</organism>
<name>A0A7J7N8U7_9MAGN</name>
<dbReference type="GO" id="GO:0010073">
    <property type="term" value="P:meristem maintenance"/>
    <property type="evidence" value="ECO:0007669"/>
    <property type="project" value="InterPro"/>
</dbReference>
<keyword evidence="4" id="KW-1185">Reference proteome</keyword>
<dbReference type="PANTHER" id="PTHR46033:SF8">
    <property type="entry name" value="PROTEIN MAINTENANCE OF MERISTEMS-LIKE"/>
    <property type="match status" value="1"/>
</dbReference>
<sequence>MNEENVEAPPMTDPQTEVSRKQKETTAPIDDTYPPDRSLLLSFKFHRAGSIYLSHSWIFAYFPKLPGIPKEQHSDAVEYCTRWKWGLGIIDRTGSRDLLKYREAFDNYKVEDVVWDPYRAERRSDHDFNENTFFNGITFSPDHVEPINPNRVVRQFTRIQPIPKNPKCVEVSGLRKWDGEEPKEYKPKYEWVNIFSKRLWKEWIMRSHDRGRRLMGDLHNV</sequence>
<proteinExistence type="predicted"/>
<dbReference type="PANTHER" id="PTHR46033">
    <property type="entry name" value="PROTEIN MAIN-LIKE 2"/>
    <property type="match status" value="1"/>
</dbReference>
<evidence type="ECO:0000256" key="1">
    <source>
        <dbReference type="SAM" id="MobiDB-lite"/>
    </source>
</evidence>
<gene>
    <name evidence="3" type="ORF">GIB67_029289</name>
</gene>
<dbReference type="OrthoDB" id="1939162at2759"/>